<protein>
    <submittedName>
        <fullName evidence="1">Amino acid synthesis protein</fullName>
    </submittedName>
</protein>
<keyword evidence="2" id="KW-1185">Reference proteome</keyword>
<dbReference type="RefSeq" id="WP_145731124.1">
    <property type="nucleotide sequence ID" value="NZ_VITR01000004.1"/>
</dbReference>
<dbReference type="Pfam" id="PF06684">
    <property type="entry name" value="AA_synth"/>
    <property type="match status" value="1"/>
</dbReference>
<comment type="caution">
    <text evidence="1">The sequence shown here is derived from an EMBL/GenBank/DDBJ whole genome shotgun (WGS) entry which is preliminary data.</text>
</comment>
<dbReference type="SUPFAM" id="SSF160519">
    <property type="entry name" value="BB2672-like"/>
    <property type="match status" value="1"/>
</dbReference>
<reference evidence="1 2" key="1">
    <citation type="submission" date="2019-06" db="EMBL/GenBank/DDBJ databases">
        <title>Genomic Encyclopedia of Type Strains, Phase IV (KMG-V): Genome sequencing to study the core and pangenomes of soil and plant-associated prokaryotes.</title>
        <authorList>
            <person name="Whitman W."/>
        </authorList>
    </citation>
    <scope>NUCLEOTIDE SEQUENCE [LARGE SCALE GENOMIC DNA]</scope>
    <source>
        <strain evidence="1 2">BR 11622</strain>
    </source>
</reference>
<dbReference type="InterPro" id="IPR035936">
    <property type="entry name" value="BB2672"/>
</dbReference>
<dbReference type="EMBL" id="VITR01000004">
    <property type="protein sequence ID" value="TWB43960.1"/>
    <property type="molecule type" value="Genomic_DNA"/>
</dbReference>
<sequence>MSSRPANFHGLHIRKWYEFQEETLAIETGPLADGEPVVKLVVAAAIANPNAGRFVASFDEVIAASEHLGIEFARRLTARLGGRPVQSYGKAALVGVNGEYEHGNAFLTTAFAEPIREAVGGGKAWVPSTGKRGGPGTEIDIPLAHKDALYVRSHYDTISVTFTDSPGPDEVVIAMAVATRGRLHARLGGIPVDEIIGEDGLR</sequence>
<dbReference type="AlphaFoldDB" id="A0A560HF02"/>
<organism evidence="1 2">
    <name type="scientific">Nitrospirillum amazonense</name>
    <dbReference type="NCBI Taxonomy" id="28077"/>
    <lineage>
        <taxon>Bacteria</taxon>
        <taxon>Pseudomonadati</taxon>
        <taxon>Pseudomonadota</taxon>
        <taxon>Alphaproteobacteria</taxon>
        <taxon>Rhodospirillales</taxon>
        <taxon>Azospirillaceae</taxon>
        <taxon>Nitrospirillum</taxon>
    </lineage>
</organism>
<proteinExistence type="predicted"/>
<name>A0A560HF02_9PROT</name>
<gene>
    <name evidence="1" type="ORF">FBZ90_104348</name>
</gene>
<evidence type="ECO:0000313" key="2">
    <source>
        <dbReference type="Proteomes" id="UP000315751"/>
    </source>
</evidence>
<dbReference type="Proteomes" id="UP000315751">
    <property type="component" value="Unassembled WGS sequence"/>
</dbReference>
<dbReference type="Gene3D" id="3.30.1330.110">
    <property type="entry name" value="BB2672"/>
    <property type="match status" value="1"/>
</dbReference>
<dbReference type="InterPro" id="IPR009569">
    <property type="entry name" value="AA_synth_put"/>
</dbReference>
<evidence type="ECO:0000313" key="1">
    <source>
        <dbReference type="EMBL" id="TWB43960.1"/>
    </source>
</evidence>
<dbReference type="OrthoDB" id="9803312at2"/>
<accession>A0A560HF02</accession>